<dbReference type="GO" id="GO:0006357">
    <property type="term" value="P:regulation of transcription by RNA polymerase II"/>
    <property type="evidence" value="ECO:0007669"/>
    <property type="project" value="TreeGrafter"/>
</dbReference>
<gene>
    <name evidence="11" type="ORF">EWB00_010422</name>
</gene>
<dbReference type="InterPro" id="IPR003619">
    <property type="entry name" value="MAD_homology1_Dwarfin-type"/>
</dbReference>
<dbReference type="InterPro" id="IPR001132">
    <property type="entry name" value="SMAD_dom_Dwarfin-type"/>
</dbReference>
<dbReference type="SMART" id="SM00524">
    <property type="entry name" value="DWB"/>
    <property type="match status" value="1"/>
</dbReference>
<comment type="similarity">
    <text evidence="1 7">Belongs to the dwarfin/SMAD family.</text>
</comment>
<evidence type="ECO:0000259" key="9">
    <source>
        <dbReference type="PROSITE" id="PS51075"/>
    </source>
</evidence>
<dbReference type="GO" id="GO:0140416">
    <property type="term" value="F:transcription regulator inhibitor activity"/>
    <property type="evidence" value="ECO:0007669"/>
    <property type="project" value="TreeGrafter"/>
</dbReference>
<evidence type="ECO:0000256" key="1">
    <source>
        <dbReference type="ARBA" id="ARBA00005545"/>
    </source>
</evidence>
<dbReference type="Pfam" id="PF03166">
    <property type="entry name" value="MH2"/>
    <property type="match status" value="1"/>
</dbReference>
<keyword evidence="2" id="KW-0479">Metal-binding</keyword>
<dbReference type="GO" id="GO:0070411">
    <property type="term" value="F:I-SMAD binding"/>
    <property type="evidence" value="ECO:0007669"/>
    <property type="project" value="TreeGrafter"/>
</dbReference>
<name>A0A4Z2DXI1_SCHJA</name>
<dbReference type="SUPFAM" id="SSF49879">
    <property type="entry name" value="SMAD/FHA domain"/>
    <property type="match status" value="1"/>
</dbReference>
<dbReference type="InterPro" id="IPR013019">
    <property type="entry name" value="MAD_homology_MH1"/>
</dbReference>
<keyword evidence="4 7" id="KW-0805">Transcription regulation</keyword>
<dbReference type="GO" id="GO:0060395">
    <property type="term" value="P:SMAD protein signal transduction"/>
    <property type="evidence" value="ECO:0007669"/>
    <property type="project" value="TreeGrafter"/>
</dbReference>
<keyword evidence="12" id="KW-1185">Reference proteome</keyword>
<dbReference type="InterPro" id="IPR017855">
    <property type="entry name" value="SMAD-like_dom_sf"/>
</dbReference>
<keyword evidence="6 7" id="KW-0539">Nucleus</keyword>
<feature type="domain" description="MH2" evidence="10">
    <location>
        <begin position="618"/>
        <end position="856"/>
    </location>
</feature>
<accession>A0A4Z2DXI1</accession>
<dbReference type="PROSITE" id="PS51075">
    <property type="entry name" value="MH1"/>
    <property type="match status" value="1"/>
</dbReference>
<dbReference type="Gene3D" id="3.90.520.10">
    <property type="entry name" value="SMAD MH1 domain"/>
    <property type="match status" value="1"/>
</dbReference>
<evidence type="ECO:0000256" key="8">
    <source>
        <dbReference type="SAM" id="MobiDB-lite"/>
    </source>
</evidence>
<keyword evidence="5 7" id="KW-0804">Transcription</keyword>
<dbReference type="Pfam" id="PF03165">
    <property type="entry name" value="MH1"/>
    <property type="match status" value="1"/>
</dbReference>
<dbReference type="OrthoDB" id="5946219at2759"/>
<proteinExistence type="inferred from homology"/>
<dbReference type="PROSITE" id="PS51076">
    <property type="entry name" value="MH2"/>
    <property type="match status" value="1"/>
</dbReference>
<feature type="region of interest" description="Disordered" evidence="8">
    <location>
        <begin position="761"/>
        <end position="792"/>
    </location>
</feature>
<dbReference type="InterPro" id="IPR008984">
    <property type="entry name" value="SMAD_FHA_dom_sf"/>
</dbReference>
<organism evidence="11 12">
    <name type="scientific">Schistosoma japonicum</name>
    <name type="common">Blood fluke</name>
    <dbReference type="NCBI Taxonomy" id="6182"/>
    <lineage>
        <taxon>Eukaryota</taxon>
        <taxon>Metazoa</taxon>
        <taxon>Spiralia</taxon>
        <taxon>Lophotrochozoa</taxon>
        <taxon>Platyhelminthes</taxon>
        <taxon>Trematoda</taxon>
        <taxon>Digenea</taxon>
        <taxon>Strigeidida</taxon>
        <taxon>Schistosomatoidea</taxon>
        <taxon>Schistosomatidae</taxon>
        <taxon>Schistosoma</taxon>
    </lineage>
</organism>
<keyword evidence="3" id="KW-0862">Zinc</keyword>
<dbReference type="Gene3D" id="2.60.200.10">
    <property type="match status" value="1"/>
</dbReference>
<comment type="subcellular location">
    <subcellularLocation>
        <location evidence="7">Cytoplasm</location>
    </subcellularLocation>
    <subcellularLocation>
        <location evidence="7">Nucleus</location>
    </subcellularLocation>
</comment>
<evidence type="ECO:0000256" key="5">
    <source>
        <dbReference type="ARBA" id="ARBA00023163"/>
    </source>
</evidence>
<feature type="compositionally biased region" description="Low complexity" evidence="8">
    <location>
        <begin position="761"/>
        <end position="787"/>
    </location>
</feature>
<dbReference type="GO" id="GO:0009653">
    <property type="term" value="P:anatomical structure morphogenesis"/>
    <property type="evidence" value="ECO:0007669"/>
    <property type="project" value="TreeGrafter"/>
</dbReference>
<evidence type="ECO:0000313" key="12">
    <source>
        <dbReference type="Proteomes" id="UP000311919"/>
    </source>
</evidence>
<dbReference type="GO" id="GO:0071144">
    <property type="term" value="C:heteromeric SMAD protein complex"/>
    <property type="evidence" value="ECO:0007669"/>
    <property type="project" value="TreeGrafter"/>
</dbReference>
<dbReference type="EMBL" id="SKCS01000008">
    <property type="protein sequence ID" value="TNN21251.1"/>
    <property type="molecule type" value="Genomic_DNA"/>
</dbReference>
<evidence type="ECO:0000256" key="3">
    <source>
        <dbReference type="ARBA" id="ARBA00022833"/>
    </source>
</evidence>
<evidence type="ECO:0000259" key="10">
    <source>
        <dbReference type="PROSITE" id="PS51076"/>
    </source>
</evidence>
<reference evidence="11 12" key="1">
    <citation type="submission" date="2019-03" db="EMBL/GenBank/DDBJ databases">
        <title>An improved genome assembly of the fluke Schistosoma japonicum.</title>
        <authorList>
            <person name="Hu W."/>
            <person name="Luo F."/>
            <person name="Yin M."/>
            <person name="Mo X."/>
            <person name="Sun C."/>
            <person name="Wu Q."/>
            <person name="Zhu B."/>
            <person name="Xiang M."/>
            <person name="Wang J."/>
            <person name="Wang Y."/>
            <person name="Zhang T."/>
            <person name="Xu B."/>
            <person name="Zheng H."/>
            <person name="Feng Z."/>
        </authorList>
    </citation>
    <scope>NUCLEOTIDE SEQUENCE [LARGE SCALE GENOMIC DNA]</scope>
    <source>
        <strain evidence="11">HuSjv2</strain>
        <tissue evidence="11">Worms</tissue>
    </source>
</reference>
<dbReference type="InterPro" id="IPR036578">
    <property type="entry name" value="SMAD_MH1_sf"/>
</dbReference>
<sequence length="856" mass="96418">MIRKIVNFRRVSRARDRIISLVTDSISVQAIVLDLSATGEELSNQVHLDSVTETILFLFKCFLSEGLCTGSLTSDLYTKSFGPLVTAQLSKSDDWLQKYGKLQFFIGDLSLLNIISTFVHTLSPDDALSLDSALKFGHESYLNLMKSQCSFPKAVNFHSDLVNSSGCVHGTSRFTESADKCSKYHGTCKFRQFQPGSRYVVGLRCSQYGTSGSKWLENDYGFLNDGMSKTSVYCIDLLLAVCKAWRWVDLRPGDWLRRIGPCQFSQNHIHSQICLNPYHWSRVLVQNKIDEKLQCSRYSSDPNIVCLGLEHIINPIHDYAESHFEASNVNSDYPKDVLSLPSPSTLFSPVSSSSSSGESTSSTETPIKPIYLDQSYDSVTSYDPMTNNLTTPLLDTKTKLGYCSSQVFHKLQQKLHISSDLSKLKSLPKTTQKSFEDVNHVTLASTTTTTMTSINSSDELYDFNSSLSTNKVNNKTLLNSNLYCNQHITMHNRSATVLNNEKNYPHTIRYSSSTPQHHLKPWANISYWELHHHVGRRWYHVTNRTLNIIYDDVDNEVGNNKSYLSSPKHVHSIHKVNHSSYRSKSQNDCIYLSLLTLYQSNNVKYNCKSVCNRINNESAVVISSNNNSSVTQSSSKRCRKCNHYINSFNTPSLLPNIIVHSSLHKSSFGWKQCYRLGNQGISLTLTTYGCVWLSNQAVATNLPIFVSSPCLQPNNDVNSSSSLNSSTDDFLMDRPVYRVPAGYSLLVFDLLSYEKSLQQQQSSPSSSSASSSSSSSCRQYNSNNLNNDDNHLNNDELNKTHLLVNTNCLCKNPIIHISLGKGWGPAYRRPDVTHCPARLEVWINLEHLFLYSIHNK</sequence>
<dbReference type="STRING" id="6182.A0A4Z2DXI1"/>
<dbReference type="Proteomes" id="UP000311919">
    <property type="component" value="Unassembled WGS sequence"/>
</dbReference>
<dbReference type="GO" id="GO:0030154">
    <property type="term" value="P:cell differentiation"/>
    <property type="evidence" value="ECO:0007669"/>
    <property type="project" value="TreeGrafter"/>
</dbReference>
<protein>
    <recommendedName>
        <fullName evidence="7">Mothers against decapentaplegic homolog</fullName>
        <shortName evidence="7">MAD homolog</shortName>
        <shortName evidence="7">Mothers against DPP homolog</shortName>
    </recommendedName>
    <alternativeName>
        <fullName evidence="7">SMAD family member</fullName>
    </alternativeName>
</protein>
<dbReference type="InterPro" id="IPR013790">
    <property type="entry name" value="Dwarfin"/>
</dbReference>
<evidence type="ECO:0000256" key="2">
    <source>
        <dbReference type="ARBA" id="ARBA00022723"/>
    </source>
</evidence>
<keyword evidence="7" id="KW-0963">Cytoplasm</keyword>
<dbReference type="SUPFAM" id="SSF56366">
    <property type="entry name" value="SMAD MH1 domain"/>
    <property type="match status" value="1"/>
</dbReference>
<dbReference type="AlphaFoldDB" id="A0A4Z2DXI1"/>
<evidence type="ECO:0000256" key="4">
    <source>
        <dbReference type="ARBA" id="ARBA00023015"/>
    </source>
</evidence>
<dbReference type="SMART" id="SM00523">
    <property type="entry name" value="DWA"/>
    <property type="match status" value="1"/>
</dbReference>
<evidence type="ECO:0000313" key="11">
    <source>
        <dbReference type="EMBL" id="TNN21251.1"/>
    </source>
</evidence>
<dbReference type="GO" id="GO:0046872">
    <property type="term" value="F:metal ion binding"/>
    <property type="evidence" value="ECO:0007669"/>
    <property type="project" value="UniProtKB-KW"/>
</dbReference>
<comment type="caution">
    <text evidence="11">The sequence shown here is derived from an EMBL/GenBank/DDBJ whole genome shotgun (WGS) entry which is preliminary data.</text>
</comment>
<dbReference type="PANTHER" id="PTHR13703:SF54">
    <property type="entry name" value="MOTHERS AGAINST DECAPENTAPLEGIC HOMOLOG"/>
    <property type="match status" value="1"/>
</dbReference>
<dbReference type="PANTHER" id="PTHR13703">
    <property type="entry name" value="SMAD"/>
    <property type="match status" value="1"/>
</dbReference>
<evidence type="ECO:0000256" key="6">
    <source>
        <dbReference type="ARBA" id="ARBA00023242"/>
    </source>
</evidence>
<feature type="domain" description="MH1" evidence="9">
    <location>
        <begin position="156"/>
        <end position="289"/>
    </location>
</feature>
<dbReference type="GO" id="GO:0005737">
    <property type="term" value="C:cytoplasm"/>
    <property type="evidence" value="ECO:0007669"/>
    <property type="project" value="UniProtKB-SubCell"/>
</dbReference>
<evidence type="ECO:0000256" key="7">
    <source>
        <dbReference type="RuleBase" id="RU361195"/>
    </source>
</evidence>